<dbReference type="PANTHER" id="PTHR45436">
    <property type="entry name" value="SENSOR HISTIDINE KINASE YKOH"/>
    <property type="match status" value="1"/>
</dbReference>
<dbReference type="Pfam" id="PF00672">
    <property type="entry name" value="HAMP"/>
    <property type="match status" value="1"/>
</dbReference>
<evidence type="ECO:0000259" key="13">
    <source>
        <dbReference type="PROSITE" id="PS50885"/>
    </source>
</evidence>
<keyword evidence="4" id="KW-0597">Phosphoprotein</keyword>
<dbReference type="InterPro" id="IPR003660">
    <property type="entry name" value="HAMP_dom"/>
</dbReference>
<dbReference type="GO" id="GO:0005886">
    <property type="term" value="C:plasma membrane"/>
    <property type="evidence" value="ECO:0007669"/>
    <property type="project" value="UniProtKB-SubCell"/>
</dbReference>
<dbReference type="Gene3D" id="6.10.340.10">
    <property type="match status" value="1"/>
</dbReference>
<evidence type="ECO:0000256" key="9">
    <source>
        <dbReference type="ARBA" id="ARBA00023012"/>
    </source>
</evidence>
<dbReference type="InterPro" id="IPR003594">
    <property type="entry name" value="HATPase_dom"/>
</dbReference>
<accession>A0A6H9UVQ4</accession>
<dbReference type="PANTHER" id="PTHR45436:SF5">
    <property type="entry name" value="SENSOR HISTIDINE KINASE TRCS"/>
    <property type="match status" value="1"/>
</dbReference>
<dbReference type="AlphaFoldDB" id="A0A6H9UVQ4"/>
<evidence type="ECO:0000256" key="5">
    <source>
        <dbReference type="ARBA" id="ARBA00022679"/>
    </source>
</evidence>
<comment type="catalytic activity">
    <reaction evidence="1">
        <text>ATP + protein L-histidine = ADP + protein N-phospho-L-histidine.</text>
        <dbReference type="EC" id="2.7.13.3"/>
    </reaction>
</comment>
<evidence type="ECO:0000256" key="2">
    <source>
        <dbReference type="ARBA" id="ARBA00004236"/>
    </source>
</evidence>
<evidence type="ECO:0000313" key="14">
    <source>
        <dbReference type="EMBL" id="KAB1144238.1"/>
    </source>
</evidence>
<gene>
    <name evidence="14" type="ORF">F7R91_23090</name>
</gene>
<name>A0A6H9UVQ4_9ACTN</name>
<dbReference type="SMART" id="SM00387">
    <property type="entry name" value="HATPase_c"/>
    <property type="match status" value="1"/>
</dbReference>
<dbReference type="InterPro" id="IPR036097">
    <property type="entry name" value="HisK_dim/P_sf"/>
</dbReference>
<comment type="caution">
    <text evidence="14">The sequence shown here is derived from an EMBL/GenBank/DDBJ whole genome shotgun (WGS) entry which is preliminary data.</text>
</comment>
<dbReference type="GO" id="GO:0000155">
    <property type="term" value="F:phosphorelay sensor kinase activity"/>
    <property type="evidence" value="ECO:0007669"/>
    <property type="project" value="InterPro"/>
</dbReference>
<feature type="transmembrane region" description="Helical" evidence="11">
    <location>
        <begin position="178"/>
        <end position="196"/>
    </location>
</feature>
<dbReference type="Pfam" id="PF00512">
    <property type="entry name" value="HisKA"/>
    <property type="match status" value="1"/>
</dbReference>
<evidence type="ECO:0000259" key="12">
    <source>
        <dbReference type="PROSITE" id="PS50109"/>
    </source>
</evidence>
<keyword evidence="15" id="KW-1185">Reference proteome</keyword>
<evidence type="ECO:0000256" key="8">
    <source>
        <dbReference type="ARBA" id="ARBA00022989"/>
    </source>
</evidence>
<keyword evidence="5" id="KW-0808">Transferase</keyword>
<dbReference type="Gene3D" id="1.10.287.130">
    <property type="match status" value="1"/>
</dbReference>
<reference evidence="14 15" key="1">
    <citation type="submission" date="2019-09" db="EMBL/GenBank/DDBJ databases">
        <title>Screening of Novel Bioactive Compounds from Soil-Associated.</title>
        <authorList>
            <person name="Zhao S."/>
        </authorList>
    </citation>
    <scope>NUCLEOTIDE SEQUENCE [LARGE SCALE GENOMIC DNA]</scope>
    <source>
        <strain evidence="14 15">HIT-DPA4</strain>
    </source>
</reference>
<dbReference type="SMART" id="SM00304">
    <property type="entry name" value="HAMP"/>
    <property type="match status" value="1"/>
</dbReference>
<feature type="transmembrane region" description="Helical" evidence="11">
    <location>
        <begin position="21"/>
        <end position="45"/>
    </location>
</feature>
<organism evidence="14 15">
    <name type="scientific">Streptomyces luteolifulvus</name>
    <dbReference type="NCBI Taxonomy" id="2615112"/>
    <lineage>
        <taxon>Bacteria</taxon>
        <taxon>Bacillati</taxon>
        <taxon>Actinomycetota</taxon>
        <taxon>Actinomycetes</taxon>
        <taxon>Kitasatosporales</taxon>
        <taxon>Streptomycetaceae</taxon>
        <taxon>Streptomyces</taxon>
    </lineage>
</organism>
<dbReference type="InterPro" id="IPR036890">
    <property type="entry name" value="HATPase_C_sf"/>
</dbReference>
<protein>
    <recommendedName>
        <fullName evidence="3">histidine kinase</fullName>
        <ecNumber evidence="3">2.7.13.3</ecNumber>
    </recommendedName>
</protein>
<dbReference type="RefSeq" id="WP_150951004.1">
    <property type="nucleotide sequence ID" value="NZ_VZRB01000016.1"/>
</dbReference>
<evidence type="ECO:0000256" key="1">
    <source>
        <dbReference type="ARBA" id="ARBA00000085"/>
    </source>
</evidence>
<dbReference type="SMART" id="SM00388">
    <property type="entry name" value="HisKA"/>
    <property type="match status" value="1"/>
</dbReference>
<evidence type="ECO:0000256" key="10">
    <source>
        <dbReference type="ARBA" id="ARBA00023136"/>
    </source>
</evidence>
<dbReference type="EMBL" id="VZRB01000016">
    <property type="protein sequence ID" value="KAB1144238.1"/>
    <property type="molecule type" value="Genomic_DNA"/>
</dbReference>
<evidence type="ECO:0000256" key="11">
    <source>
        <dbReference type="SAM" id="Phobius"/>
    </source>
</evidence>
<dbReference type="InterPro" id="IPR050428">
    <property type="entry name" value="TCS_sensor_his_kinase"/>
</dbReference>
<dbReference type="SUPFAM" id="SSF55874">
    <property type="entry name" value="ATPase domain of HSP90 chaperone/DNA topoisomerase II/histidine kinase"/>
    <property type="match status" value="1"/>
</dbReference>
<dbReference type="PROSITE" id="PS50885">
    <property type="entry name" value="HAMP"/>
    <property type="match status" value="1"/>
</dbReference>
<evidence type="ECO:0000313" key="15">
    <source>
        <dbReference type="Proteomes" id="UP000442707"/>
    </source>
</evidence>
<evidence type="ECO:0000256" key="7">
    <source>
        <dbReference type="ARBA" id="ARBA00022777"/>
    </source>
</evidence>
<dbReference type="Gene3D" id="3.30.565.10">
    <property type="entry name" value="Histidine kinase-like ATPase, C-terminal domain"/>
    <property type="match status" value="1"/>
</dbReference>
<dbReference type="CDD" id="cd06225">
    <property type="entry name" value="HAMP"/>
    <property type="match status" value="1"/>
</dbReference>
<keyword evidence="8 11" id="KW-1133">Transmembrane helix</keyword>
<feature type="domain" description="Histidine kinase" evidence="12">
    <location>
        <begin position="258"/>
        <end position="471"/>
    </location>
</feature>
<dbReference type="InterPro" id="IPR005467">
    <property type="entry name" value="His_kinase_dom"/>
</dbReference>
<dbReference type="Pfam" id="PF02518">
    <property type="entry name" value="HATPase_c"/>
    <property type="match status" value="1"/>
</dbReference>
<feature type="domain" description="HAMP" evidence="13">
    <location>
        <begin position="197"/>
        <end position="250"/>
    </location>
</feature>
<keyword evidence="9" id="KW-0902">Two-component regulatory system</keyword>
<dbReference type="InterPro" id="IPR004358">
    <property type="entry name" value="Sig_transdc_His_kin-like_C"/>
</dbReference>
<dbReference type="SUPFAM" id="SSF47384">
    <property type="entry name" value="Homodimeric domain of signal transducing histidine kinase"/>
    <property type="match status" value="1"/>
</dbReference>
<dbReference type="CDD" id="cd00082">
    <property type="entry name" value="HisKA"/>
    <property type="match status" value="1"/>
</dbReference>
<dbReference type="InterPro" id="IPR003661">
    <property type="entry name" value="HisK_dim/P_dom"/>
</dbReference>
<keyword evidence="7 14" id="KW-0418">Kinase</keyword>
<evidence type="ECO:0000256" key="4">
    <source>
        <dbReference type="ARBA" id="ARBA00022553"/>
    </source>
</evidence>
<dbReference type="CDD" id="cd00075">
    <property type="entry name" value="HATPase"/>
    <property type="match status" value="1"/>
</dbReference>
<evidence type="ECO:0000256" key="3">
    <source>
        <dbReference type="ARBA" id="ARBA00012438"/>
    </source>
</evidence>
<dbReference type="PROSITE" id="PS50109">
    <property type="entry name" value="HIS_KIN"/>
    <property type="match status" value="1"/>
</dbReference>
<dbReference type="SUPFAM" id="SSF158472">
    <property type="entry name" value="HAMP domain-like"/>
    <property type="match status" value="1"/>
</dbReference>
<dbReference type="EC" id="2.7.13.3" evidence="3"/>
<dbReference type="Proteomes" id="UP000442707">
    <property type="component" value="Unassembled WGS sequence"/>
</dbReference>
<proteinExistence type="predicted"/>
<keyword evidence="10 11" id="KW-0472">Membrane</keyword>
<evidence type="ECO:0000256" key="6">
    <source>
        <dbReference type="ARBA" id="ARBA00022692"/>
    </source>
</evidence>
<keyword evidence="6 11" id="KW-0812">Transmembrane</keyword>
<dbReference type="PRINTS" id="PR00344">
    <property type="entry name" value="BCTRLSENSOR"/>
</dbReference>
<sequence length="480" mass="51289">MGRLRRLLARRRPRLLSLRTTFAVSFAAVTAVVTVLVGVLSYSAAARLVRVDQESVFDEVVQDLRAEVRQQPMAPGDFSSVAPGHDIVRPARTDVQVLGPDGTVVDPGSPGLPVTDADRTIAHAAPSGRMTVHKDVDVGSDVYRIATVSLGDGQGAVQVAQEFSDTEDLLRALQQRTLILMAAVVVAAGLFGWWLARRITRRLIILTSAAEDVARTRRLGIEVPVTGYDEVGRLGRAFDRMLGRLAQSEEDQRRLVQDAGHELRTPLTSLRTNISLLRRIDELPPAGRDELVADLGQEARELTDLVNELVDLAAGQSDNEPPQRVDLADIAEDVAGLARRRTGREILVRASGDTTTDGRPGLLQRAVSNLVENAAKFDSEGTAPIEIGVAGPARPGTVRVEVLDRGPGIDDGDLVRVFDRFYRAAGARSLPGSGLGLSIVREVALAHGGAPFAFRRDGGGTVIGFTVGGGSARPLPPVSP</sequence>
<comment type="subcellular location">
    <subcellularLocation>
        <location evidence="2">Cell membrane</location>
    </subcellularLocation>
</comment>